<evidence type="ECO:0000313" key="3">
    <source>
        <dbReference type="Proteomes" id="UP000887568"/>
    </source>
</evidence>
<feature type="region of interest" description="Disordered" evidence="1">
    <location>
        <begin position="106"/>
        <end position="133"/>
    </location>
</feature>
<dbReference type="GeneID" id="119729531"/>
<organism evidence="2 3">
    <name type="scientific">Patiria miniata</name>
    <name type="common">Bat star</name>
    <name type="synonym">Asterina miniata</name>
    <dbReference type="NCBI Taxonomy" id="46514"/>
    <lineage>
        <taxon>Eukaryota</taxon>
        <taxon>Metazoa</taxon>
        <taxon>Echinodermata</taxon>
        <taxon>Eleutherozoa</taxon>
        <taxon>Asterozoa</taxon>
        <taxon>Asteroidea</taxon>
        <taxon>Valvatacea</taxon>
        <taxon>Valvatida</taxon>
        <taxon>Asterinidae</taxon>
        <taxon>Patiria</taxon>
    </lineage>
</organism>
<dbReference type="RefSeq" id="XP_038058059.1">
    <property type="nucleotide sequence ID" value="XM_038202131.1"/>
</dbReference>
<keyword evidence="3" id="KW-1185">Reference proteome</keyword>
<dbReference type="EnsemblMetazoa" id="XM_038202131.1">
    <property type="protein sequence ID" value="XP_038058059.1"/>
    <property type="gene ID" value="LOC119729531"/>
</dbReference>
<sequence length="260" mass="29583">MMASNKSVIDCERFFRRLQTKLSTCWQPLATHCGFESDKIKTIRMMNDDPEEQAFELLCTLRKQRPDDWAKMLMEGLMLPAVGRQDVLDDVEQFLKKGNLPLAALTQTDGNAAPSTGPVTRRRSKPKSVPAPQDKCVAIPDIKPKLVDKRAPWYMKVWKQHMISDEPKVGKSKSYFHCFLTDISGVKIYASFFLANAQKCKDVYNAIEGSSGDNPVFLRSLKLEKQRTKYKALGTSNYKLVFDDNSEKFSNPDFPSIKTE</sequence>
<dbReference type="EnsemblMetazoa" id="XM_038202130.1">
    <property type="protein sequence ID" value="XP_038058058.1"/>
    <property type="gene ID" value="LOC119729531"/>
</dbReference>
<dbReference type="Gene3D" id="1.10.533.10">
    <property type="entry name" value="Death Domain, Fas"/>
    <property type="match status" value="1"/>
</dbReference>
<accession>A0A914A2J1</accession>
<dbReference type="OMA" id="IFNDDSH"/>
<reference evidence="2" key="1">
    <citation type="submission" date="2022-11" db="UniProtKB">
        <authorList>
            <consortium name="EnsemblMetazoa"/>
        </authorList>
    </citation>
    <scope>IDENTIFICATION</scope>
</reference>
<evidence type="ECO:0000256" key="1">
    <source>
        <dbReference type="SAM" id="MobiDB-lite"/>
    </source>
</evidence>
<protein>
    <submittedName>
        <fullName evidence="2">Uncharacterized protein</fullName>
    </submittedName>
</protein>
<proteinExistence type="predicted"/>
<evidence type="ECO:0000313" key="2">
    <source>
        <dbReference type="EnsemblMetazoa" id="XP_038058057.1"/>
    </source>
</evidence>
<feature type="compositionally biased region" description="Polar residues" evidence="1">
    <location>
        <begin position="106"/>
        <end position="118"/>
    </location>
</feature>
<dbReference type="AlphaFoldDB" id="A0A914A2J1"/>
<dbReference type="OrthoDB" id="10470949at2759"/>
<dbReference type="RefSeq" id="XP_038058057.1">
    <property type="nucleotide sequence ID" value="XM_038202129.1"/>
</dbReference>
<dbReference type="RefSeq" id="XP_038058058.1">
    <property type="nucleotide sequence ID" value="XM_038202130.1"/>
</dbReference>
<dbReference type="Proteomes" id="UP000887568">
    <property type="component" value="Unplaced"/>
</dbReference>
<dbReference type="SUPFAM" id="SSF47986">
    <property type="entry name" value="DEATH domain"/>
    <property type="match status" value="1"/>
</dbReference>
<dbReference type="EnsemblMetazoa" id="XM_038202129.1">
    <property type="protein sequence ID" value="XP_038058057.1"/>
    <property type="gene ID" value="LOC119729531"/>
</dbReference>
<dbReference type="CDD" id="cd01670">
    <property type="entry name" value="Death"/>
    <property type="match status" value="1"/>
</dbReference>
<dbReference type="InterPro" id="IPR011029">
    <property type="entry name" value="DEATH-like_dom_sf"/>
</dbReference>
<name>A0A914A2J1_PATMI</name>